<dbReference type="InterPro" id="IPR052162">
    <property type="entry name" value="Sensor_kinase/Photoreceptor"/>
</dbReference>
<dbReference type="Pfam" id="PF02518">
    <property type="entry name" value="HATPase_c"/>
    <property type="match status" value="1"/>
</dbReference>
<comment type="caution">
    <text evidence="11">The sequence shown here is derived from an EMBL/GenBank/DDBJ whole genome shotgun (WGS) entry which is preliminary data.</text>
</comment>
<dbReference type="SMART" id="SM00387">
    <property type="entry name" value="HATPase_c"/>
    <property type="match status" value="1"/>
</dbReference>
<dbReference type="InterPro" id="IPR004358">
    <property type="entry name" value="Sig_transdc_His_kin-like_C"/>
</dbReference>
<dbReference type="NCBIfam" id="TIGR00229">
    <property type="entry name" value="sensory_box"/>
    <property type="match status" value="3"/>
</dbReference>
<dbReference type="InterPro" id="IPR000014">
    <property type="entry name" value="PAS"/>
</dbReference>
<dbReference type="InterPro" id="IPR003661">
    <property type="entry name" value="HisK_dim/P_dom"/>
</dbReference>
<dbReference type="CDD" id="cd00075">
    <property type="entry name" value="HATPase"/>
    <property type="match status" value="1"/>
</dbReference>
<dbReference type="InterPro" id="IPR003594">
    <property type="entry name" value="HATPase_dom"/>
</dbReference>
<keyword evidence="12" id="KW-1185">Reference proteome</keyword>
<dbReference type="SUPFAM" id="SSF55785">
    <property type="entry name" value="PYP-like sensor domain (PAS domain)"/>
    <property type="match status" value="3"/>
</dbReference>
<name>A0A511N1M1_DEIC1</name>
<dbReference type="InterPro" id="IPR000700">
    <property type="entry name" value="PAS-assoc_C"/>
</dbReference>
<dbReference type="CDD" id="cd00130">
    <property type="entry name" value="PAS"/>
    <property type="match status" value="2"/>
</dbReference>
<evidence type="ECO:0000259" key="10">
    <source>
        <dbReference type="PROSITE" id="PS50113"/>
    </source>
</evidence>
<keyword evidence="4" id="KW-0808">Transferase</keyword>
<evidence type="ECO:0000256" key="1">
    <source>
        <dbReference type="ARBA" id="ARBA00000085"/>
    </source>
</evidence>
<dbReference type="AlphaFoldDB" id="A0A511N1M1"/>
<dbReference type="SMART" id="SM00086">
    <property type="entry name" value="PAC"/>
    <property type="match status" value="3"/>
</dbReference>
<dbReference type="PROSITE" id="PS50112">
    <property type="entry name" value="PAS"/>
    <property type="match status" value="2"/>
</dbReference>
<dbReference type="InterPro" id="IPR035965">
    <property type="entry name" value="PAS-like_dom_sf"/>
</dbReference>
<dbReference type="GO" id="GO:0000155">
    <property type="term" value="F:phosphorelay sensor kinase activity"/>
    <property type="evidence" value="ECO:0007669"/>
    <property type="project" value="InterPro"/>
</dbReference>
<dbReference type="InterPro" id="IPR005467">
    <property type="entry name" value="His_kinase_dom"/>
</dbReference>
<dbReference type="SUPFAM" id="SSF55874">
    <property type="entry name" value="ATPase domain of HSP90 chaperone/DNA topoisomerase II/histidine kinase"/>
    <property type="match status" value="1"/>
</dbReference>
<dbReference type="PROSITE" id="PS50109">
    <property type="entry name" value="HIS_KIN"/>
    <property type="match status" value="1"/>
</dbReference>
<evidence type="ECO:0000256" key="5">
    <source>
        <dbReference type="ARBA" id="ARBA00022777"/>
    </source>
</evidence>
<feature type="domain" description="Histidine kinase" evidence="8">
    <location>
        <begin position="445"/>
        <end position="661"/>
    </location>
</feature>
<dbReference type="SMART" id="SM00388">
    <property type="entry name" value="HisKA"/>
    <property type="match status" value="1"/>
</dbReference>
<feature type="domain" description="PAC" evidence="10">
    <location>
        <begin position="375"/>
        <end position="427"/>
    </location>
</feature>
<evidence type="ECO:0000256" key="2">
    <source>
        <dbReference type="ARBA" id="ARBA00012438"/>
    </source>
</evidence>
<sequence length="665" mass="76431">MGWTELEQVILQSCSLLLADALERMQLRKQQHELQQVQEETIARLQAILDNAPVGIGLRNTELKIELVNRKAAEYNQQPSEEHQNRTMNEMFPGAFEKVERMLQQVLTTGEPLLDVELTDQDLPGFRKGHHWQLNYFPVKSRDGRTLGVGSIIQDITARKNSEMALRESQHFLQRIADTVPTLIYVYDVRQRKNIYFNSELKNILGYTPVEMDALDQTSASSMIHPDELPATLQHYQRLFALEAGETLPREYRMRHKNGSWRWLYTRETVFVRDDQGTPLQFLGGAIDITDWKEAQQAILESERRFQLVADRAPVMIWMADPQGNAVFHNQSWTEFTGRPPEQDLGTGWMDLMHPEDRARLLGNFMDPERLQQPFESEYRMLRHDGQYRWVVDRGTPRFSPDGQFRGFIGACIDIHDRKLAEDALMQSEQKLRELSEAQKRFVADAAHELRTPLTSIQGNLDLFVRFPHIPEDEKKEILSDVQREATRLGRLVNDMLQLARGDAGATLRMDTIHLDQVVLDVWRDLERVSPNHTMQLLQVDEVEMLGDPDRLRQLVLILVENALKYTPRGGAVNLEFRKLGELAELRVSDTGIGIGPEDLPRVFERFYRADRSRHRSEDPGGTGLGLPIAKWIVEGHGGEIHLESEMGVGTTAVVRLPIRFTDEG</sequence>
<organism evidence="11 12">
    <name type="scientific">Deinococcus cellulosilyticus (strain DSM 18568 / NBRC 106333 / KACC 11606 / 5516J-15)</name>
    <dbReference type="NCBI Taxonomy" id="1223518"/>
    <lineage>
        <taxon>Bacteria</taxon>
        <taxon>Thermotogati</taxon>
        <taxon>Deinococcota</taxon>
        <taxon>Deinococci</taxon>
        <taxon>Deinococcales</taxon>
        <taxon>Deinococcaceae</taxon>
        <taxon>Deinococcus</taxon>
    </lineage>
</organism>
<keyword evidence="7" id="KW-0472">Membrane</keyword>
<accession>A0A511N1M1</accession>
<evidence type="ECO:0000256" key="6">
    <source>
        <dbReference type="ARBA" id="ARBA00023012"/>
    </source>
</evidence>
<dbReference type="InterPro" id="IPR013656">
    <property type="entry name" value="PAS_4"/>
</dbReference>
<dbReference type="Gene3D" id="1.10.287.130">
    <property type="match status" value="1"/>
</dbReference>
<dbReference type="CDD" id="cd00082">
    <property type="entry name" value="HisKA"/>
    <property type="match status" value="1"/>
</dbReference>
<feature type="domain" description="PAS" evidence="9">
    <location>
        <begin position="302"/>
        <end position="378"/>
    </location>
</feature>
<dbReference type="SMART" id="SM00091">
    <property type="entry name" value="PAS"/>
    <property type="match status" value="3"/>
</dbReference>
<dbReference type="PRINTS" id="PR00344">
    <property type="entry name" value="BCTRLSENSOR"/>
</dbReference>
<feature type="domain" description="PAC" evidence="10">
    <location>
        <begin position="248"/>
        <end position="301"/>
    </location>
</feature>
<dbReference type="InterPro" id="IPR036890">
    <property type="entry name" value="HATPase_C_sf"/>
</dbReference>
<dbReference type="FunFam" id="3.30.565.10:FF:000006">
    <property type="entry name" value="Sensor histidine kinase WalK"/>
    <property type="match status" value="1"/>
</dbReference>
<dbReference type="Gene3D" id="3.30.565.10">
    <property type="entry name" value="Histidine kinase-like ATPase, C-terminal domain"/>
    <property type="match status" value="1"/>
</dbReference>
<dbReference type="PANTHER" id="PTHR43304">
    <property type="entry name" value="PHYTOCHROME-LIKE PROTEIN CPH1"/>
    <property type="match status" value="1"/>
</dbReference>
<proteinExistence type="predicted"/>
<dbReference type="PANTHER" id="PTHR43304:SF1">
    <property type="entry name" value="PAC DOMAIN-CONTAINING PROTEIN"/>
    <property type="match status" value="1"/>
</dbReference>
<comment type="catalytic activity">
    <reaction evidence="1">
        <text>ATP + protein L-histidine = ADP + protein N-phospho-L-histidine.</text>
        <dbReference type="EC" id="2.7.13.3"/>
    </reaction>
</comment>
<keyword evidence="5" id="KW-0418">Kinase</keyword>
<evidence type="ECO:0000256" key="7">
    <source>
        <dbReference type="ARBA" id="ARBA00023136"/>
    </source>
</evidence>
<dbReference type="InterPro" id="IPR013655">
    <property type="entry name" value="PAS_fold_3"/>
</dbReference>
<dbReference type="InterPro" id="IPR036097">
    <property type="entry name" value="HisK_dim/P_sf"/>
</dbReference>
<keyword evidence="3" id="KW-0597">Phosphoprotein</keyword>
<dbReference type="Proteomes" id="UP000321306">
    <property type="component" value="Unassembled WGS sequence"/>
</dbReference>
<evidence type="ECO:0000313" key="12">
    <source>
        <dbReference type="Proteomes" id="UP000321306"/>
    </source>
</evidence>
<evidence type="ECO:0000256" key="4">
    <source>
        <dbReference type="ARBA" id="ARBA00022679"/>
    </source>
</evidence>
<dbReference type="EC" id="2.7.13.3" evidence="2"/>
<dbReference type="Gene3D" id="3.30.450.20">
    <property type="entry name" value="PAS domain"/>
    <property type="match status" value="3"/>
</dbReference>
<dbReference type="Pfam" id="PF08447">
    <property type="entry name" value="PAS_3"/>
    <property type="match status" value="2"/>
</dbReference>
<feature type="domain" description="PAS" evidence="9">
    <location>
        <begin position="169"/>
        <end position="243"/>
    </location>
</feature>
<keyword evidence="6" id="KW-0902">Two-component regulatory system</keyword>
<evidence type="ECO:0000313" key="11">
    <source>
        <dbReference type="EMBL" id="GEM46762.1"/>
    </source>
</evidence>
<gene>
    <name evidence="11" type="ORF">DC3_23970</name>
</gene>
<evidence type="ECO:0000259" key="8">
    <source>
        <dbReference type="PROSITE" id="PS50109"/>
    </source>
</evidence>
<protein>
    <recommendedName>
        <fullName evidence="2">histidine kinase</fullName>
        <ecNumber evidence="2">2.7.13.3</ecNumber>
    </recommendedName>
</protein>
<dbReference type="Pfam" id="PF00512">
    <property type="entry name" value="HisKA"/>
    <property type="match status" value="1"/>
</dbReference>
<dbReference type="Pfam" id="PF08448">
    <property type="entry name" value="PAS_4"/>
    <property type="match status" value="1"/>
</dbReference>
<dbReference type="InterPro" id="IPR001610">
    <property type="entry name" value="PAC"/>
</dbReference>
<dbReference type="SUPFAM" id="SSF47384">
    <property type="entry name" value="Homodimeric domain of signal transducing histidine kinase"/>
    <property type="match status" value="1"/>
</dbReference>
<evidence type="ECO:0000259" key="9">
    <source>
        <dbReference type="PROSITE" id="PS50112"/>
    </source>
</evidence>
<dbReference type="PROSITE" id="PS50113">
    <property type="entry name" value="PAC"/>
    <property type="match status" value="2"/>
</dbReference>
<reference evidence="11 12" key="1">
    <citation type="submission" date="2019-07" db="EMBL/GenBank/DDBJ databases">
        <title>Whole genome shotgun sequence of Deinococcus cellulosilyticus NBRC 106333.</title>
        <authorList>
            <person name="Hosoyama A."/>
            <person name="Uohara A."/>
            <person name="Ohji S."/>
            <person name="Ichikawa N."/>
        </authorList>
    </citation>
    <scope>NUCLEOTIDE SEQUENCE [LARGE SCALE GENOMIC DNA]</scope>
    <source>
        <strain evidence="11 12">NBRC 106333</strain>
    </source>
</reference>
<dbReference type="FunFam" id="3.30.450.20:FF:000099">
    <property type="entry name" value="Sensory box sensor histidine kinase"/>
    <property type="match status" value="1"/>
</dbReference>
<dbReference type="EMBL" id="BJXB01000009">
    <property type="protein sequence ID" value="GEM46762.1"/>
    <property type="molecule type" value="Genomic_DNA"/>
</dbReference>
<dbReference type="FunFam" id="1.10.287.130:FF:000001">
    <property type="entry name" value="Two-component sensor histidine kinase"/>
    <property type="match status" value="1"/>
</dbReference>
<evidence type="ECO:0000256" key="3">
    <source>
        <dbReference type="ARBA" id="ARBA00022553"/>
    </source>
</evidence>